<accession>I0WGH5</accession>
<dbReference type="PANTHER" id="PTHR39203:SF1">
    <property type="entry name" value="CYTOPLASMIC PROTEIN"/>
    <property type="match status" value="1"/>
</dbReference>
<evidence type="ECO:0000313" key="2">
    <source>
        <dbReference type="EMBL" id="EID75491.1"/>
    </source>
</evidence>
<dbReference type="eggNOG" id="COG4405">
    <property type="taxonomic scope" value="Bacteria"/>
</dbReference>
<dbReference type="SUPFAM" id="SSF88697">
    <property type="entry name" value="PUA domain-like"/>
    <property type="match status" value="1"/>
</dbReference>
<dbReference type="PIRSF" id="PIRSF021320">
    <property type="entry name" value="DUF984"/>
    <property type="match status" value="1"/>
</dbReference>
<reference evidence="2 3" key="1">
    <citation type="journal article" date="2012" name="J. Bacteriol.">
        <title>Genome Sequence of the Halotolerant Bacterium Imtechella halotolerans K1T.</title>
        <authorList>
            <person name="Kumar S."/>
            <person name="Vikram S."/>
            <person name="Subramanian S."/>
            <person name="Raghava G.P."/>
            <person name="Pinnaka A.K."/>
        </authorList>
    </citation>
    <scope>NUCLEOTIDE SEQUENCE [LARGE SCALE GENOMIC DNA]</scope>
    <source>
        <strain evidence="2 3">K1</strain>
    </source>
</reference>
<evidence type="ECO:0000259" key="1">
    <source>
        <dbReference type="SMART" id="SM01022"/>
    </source>
</evidence>
<dbReference type="Proteomes" id="UP000005938">
    <property type="component" value="Unassembled WGS sequence"/>
</dbReference>
<organism evidence="2 3">
    <name type="scientific">Imtechella halotolerans K1</name>
    <dbReference type="NCBI Taxonomy" id="946077"/>
    <lineage>
        <taxon>Bacteria</taxon>
        <taxon>Pseudomonadati</taxon>
        <taxon>Bacteroidota</taxon>
        <taxon>Flavobacteriia</taxon>
        <taxon>Flavobacteriales</taxon>
        <taxon>Flavobacteriaceae</taxon>
        <taxon>Imtechella</taxon>
    </lineage>
</organism>
<dbReference type="InterPro" id="IPR015947">
    <property type="entry name" value="PUA-like_sf"/>
</dbReference>
<dbReference type="RefSeq" id="WP_008237960.1">
    <property type="nucleotide sequence ID" value="NZ_AJJU01000004.1"/>
</dbReference>
<comment type="caution">
    <text evidence="2">The sequence shown here is derived from an EMBL/GenBank/DDBJ whole genome shotgun (WGS) entry which is preliminary data.</text>
</comment>
<dbReference type="EMBL" id="AJJU01000004">
    <property type="protein sequence ID" value="EID75491.1"/>
    <property type="molecule type" value="Genomic_DNA"/>
</dbReference>
<proteinExistence type="predicted"/>
<dbReference type="OrthoDB" id="9807542at2"/>
<name>I0WGH5_9FLAO</name>
<dbReference type="PATRIC" id="fig|946077.3.peg.962"/>
<dbReference type="AlphaFoldDB" id="I0WGH5"/>
<protein>
    <submittedName>
        <fullName evidence="2">ASCH domain-containing protein</fullName>
    </submittedName>
</protein>
<feature type="domain" description="ASCH" evidence="1">
    <location>
        <begin position="33"/>
        <end position="156"/>
    </location>
</feature>
<dbReference type="Gene3D" id="3.10.400.10">
    <property type="entry name" value="Sulfate adenylyltransferase"/>
    <property type="match status" value="1"/>
</dbReference>
<sequence>MKESNKKESVTLIWERFLQENPMNKRIQEPISFYFCDNKEDADQCASLVVQGIKQATATSLWWFEKNHEKLPEVGDQYIITDWEGNAKAIIETIKVVPTPYNEITAEFAEIEGEGDKSLAYWKRVHEAFFTREMEPYGEKFDENMMIICEHFKIIYRM</sequence>
<dbReference type="Pfam" id="PF04266">
    <property type="entry name" value="ASCH"/>
    <property type="match status" value="1"/>
</dbReference>
<dbReference type="InterPro" id="IPR009326">
    <property type="entry name" value="DUF984"/>
</dbReference>
<keyword evidence="3" id="KW-1185">Reference proteome</keyword>
<gene>
    <name evidence="2" type="ORF">W5A_04733</name>
</gene>
<evidence type="ECO:0000313" key="3">
    <source>
        <dbReference type="Proteomes" id="UP000005938"/>
    </source>
</evidence>
<dbReference type="CDD" id="cd06553">
    <property type="entry name" value="ASCH_Ef3133_like"/>
    <property type="match status" value="1"/>
</dbReference>
<dbReference type="InterPro" id="IPR007374">
    <property type="entry name" value="ASCH_domain"/>
</dbReference>
<dbReference type="SMART" id="SM01022">
    <property type="entry name" value="ASCH"/>
    <property type="match status" value="1"/>
</dbReference>
<dbReference type="PANTHER" id="PTHR39203">
    <property type="entry name" value="CYTOPLASMIC PROTEIN-RELATED"/>
    <property type="match status" value="1"/>
</dbReference>